<evidence type="ECO:0000313" key="2">
    <source>
        <dbReference type="EMBL" id="KAG7403487.1"/>
    </source>
</evidence>
<feature type="compositionally biased region" description="Basic residues" evidence="1">
    <location>
        <begin position="1"/>
        <end position="15"/>
    </location>
</feature>
<feature type="compositionally biased region" description="Polar residues" evidence="1">
    <location>
        <begin position="131"/>
        <end position="157"/>
    </location>
</feature>
<sequence>MPGTPKKRGRPRKYGTPKDKAKHDVVAKRARRRLRKQTTHDSIRFQIYVSSQTEASPVTPSQGIESYETSLLGDPPEADSSLNRAESPTLSIDAVVARGEQYPQSIEGNVSASPCLQLLVNMSGPHVARASFSTSQEGPAENSLSTSPDGISSNPTSYAARDDDICTEADCEPCHISNASSSCEDEHTADLLHENGGATTSPYIVFEDDLSGPRNDENTEQQEKEGAEEAMSDLESQPENAWEPDSSSQSDVSDMRSEVEIEDEDEPISDSVESDAHSAKCFLERNWGCTCGCQGEVEENGMERTNNNEQQAYGLLDMVDYWRGLAVPDSIGRASPHAEVGENYDAQLDWFSILSGGDNRPKLDIQMSQRSSPDVQRTWDVDSIISWATCLSINRGLYISYHSPPTRNLASNMHIFHQGTPLHIIPHLRLGSGRQSPQFGVYVFFPGISHVCRTTTYLTKNEKRMWINELLLPAIRHHCPPDVVQHHPRSFDDVESKAYSRQQEACSGMVHSKMDMHHYLPQEYLQQIWYDMRQRSERSDLAMFRGMFIVLSAKNIKLEAKSPTLQQCRAKIVDHLHHVLDWSKADLSNTWIDVGTEDTATSEKCTFLHKSKCLASWIRSMRYSDDKPLASSEHFNWSLTSQAGSARVETRRSHPLRSGGIAYAQRYNVNKDLFWTPAKQDRALFSEPNLEGLTCPPSLLDAWIVAARQYRNAGLATSDKSAPKLKRLRKVFQAMKARIGFALDSSANTSFGVREEYRISWDLFTVLNPAASSLQGQHRSFWILSTAHVNRFMRWEFNRWLSAIEFVQSRASRRDANWEDHQRNMIMVTILIRSLKASVNCHHVARRSQMFKDTYKNRKGKPLRGLNFENSMRQTGLAWLPCDLFDWSNFHLQDDLVASTTFTFNGLQGVFRNWKEVESVSREYSKAGELEDHLRTSAPNTRPATLNRMRKMVYRHFALQVIRYTCSHVIADYELDDELRLAREGYRGLSFDIIHKLTGEPPYLSYSHKGPHDQGYSYHDRVHGLFDWDDGLPRTFWDHCYYRQLARRFHSFIETHLGVADAERWKCSLGKFALPHLWMIPHYNKHSLFVKAPKIAGRLNPTRPFISGLHQWKMGVDDTEYDREDRWLLGGSYHLAGIPDSLMMDENTDLEIGGESEVAEASEAFTMNFGSSIPFTEIPSCIEEGMELIRDLYATNRPRVLAHYENSRACLEQALGDPLCDLLLMIVLTFTSSTVTPALPPYKTSFEGGPKRDPRLLAITLMTKMLWFLYPQYFPWQDDDDKMLGIPGMTKQMEHRGIPNRILCKLGWVVRLPNGRSRESPRNSELRLSPYDDLLDHRDELLSLMDDPVAFISYMFDTDDDIWIERCQKIIARYRT</sequence>
<dbReference type="EMBL" id="JAELUR010000038">
    <property type="protein sequence ID" value="KAG7403487.1"/>
    <property type="molecule type" value="Genomic_DNA"/>
</dbReference>
<feature type="region of interest" description="Disordered" evidence="1">
    <location>
        <begin position="1"/>
        <end position="86"/>
    </location>
</feature>
<feature type="region of interest" description="Disordered" evidence="1">
    <location>
        <begin position="131"/>
        <end position="159"/>
    </location>
</feature>
<feature type="compositionally biased region" description="Basic residues" evidence="1">
    <location>
        <begin position="28"/>
        <end position="37"/>
    </location>
</feature>
<dbReference type="Proteomes" id="UP000693942">
    <property type="component" value="Unassembled WGS sequence"/>
</dbReference>
<proteinExistence type="predicted"/>
<organism evidence="2 3">
    <name type="scientific">Fusarium oxysporum f. sp. raphani</name>
    <dbReference type="NCBI Taxonomy" id="96318"/>
    <lineage>
        <taxon>Eukaryota</taxon>
        <taxon>Fungi</taxon>
        <taxon>Dikarya</taxon>
        <taxon>Ascomycota</taxon>
        <taxon>Pezizomycotina</taxon>
        <taxon>Sordariomycetes</taxon>
        <taxon>Hypocreomycetidae</taxon>
        <taxon>Hypocreales</taxon>
        <taxon>Nectriaceae</taxon>
        <taxon>Fusarium</taxon>
        <taxon>Fusarium oxysporum species complex</taxon>
    </lineage>
</organism>
<feature type="compositionally biased region" description="Polar residues" evidence="1">
    <location>
        <begin position="48"/>
        <end position="69"/>
    </location>
</feature>
<evidence type="ECO:0000313" key="3">
    <source>
        <dbReference type="Proteomes" id="UP000693942"/>
    </source>
</evidence>
<gene>
    <name evidence="2" type="ORF">Forpi1262_v018744</name>
</gene>
<reference evidence="2" key="1">
    <citation type="submission" date="2021-04" db="EMBL/GenBank/DDBJ databases">
        <title>First draft genome resource for Brassicaceae pathogens Fusarium oxysporum f. sp. raphani and Fusarium oxysporum f. sp. rapae.</title>
        <authorList>
            <person name="Asai S."/>
        </authorList>
    </citation>
    <scope>NUCLEOTIDE SEQUENCE</scope>
    <source>
        <strain evidence="2">Tf1262</strain>
    </source>
</reference>
<name>A0A8J5NJ83_FUSOX</name>
<accession>A0A8J5NJ83</accession>
<feature type="compositionally biased region" description="Basic and acidic residues" evidence="1">
    <location>
        <begin position="214"/>
        <end position="227"/>
    </location>
</feature>
<feature type="compositionally biased region" description="Basic and acidic residues" evidence="1">
    <location>
        <begin position="16"/>
        <end position="27"/>
    </location>
</feature>
<protein>
    <submittedName>
        <fullName evidence="2">Uncharacterized protein</fullName>
    </submittedName>
</protein>
<feature type="region of interest" description="Disordered" evidence="1">
    <location>
        <begin position="193"/>
        <end position="273"/>
    </location>
</feature>
<evidence type="ECO:0000256" key="1">
    <source>
        <dbReference type="SAM" id="MobiDB-lite"/>
    </source>
</evidence>
<comment type="caution">
    <text evidence="2">The sequence shown here is derived from an EMBL/GenBank/DDBJ whole genome shotgun (WGS) entry which is preliminary data.</text>
</comment>